<reference evidence="2 3" key="1">
    <citation type="submission" date="2017-04" db="EMBL/GenBank/DDBJ databases">
        <title>Draft genome sequence of Marssonina coronaria NL1: causal agent of apple blotch.</title>
        <authorList>
            <person name="Cheng Q."/>
        </authorList>
    </citation>
    <scope>NUCLEOTIDE SEQUENCE [LARGE SCALE GENOMIC DNA]</scope>
    <source>
        <strain evidence="2 3">NL1</strain>
    </source>
</reference>
<feature type="compositionally biased region" description="Polar residues" evidence="1">
    <location>
        <begin position="29"/>
        <end position="38"/>
    </location>
</feature>
<evidence type="ECO:0000313" key="2">
    <source>
        <dbReference type="EMBL" id="OWO97703.1"/>
    </source>
</evidence>
<sequence>MPGQQSKQDAIDERVSKLPLPDDPPVASDWNSGSSAISVKSGERQEAVPNSEVSGTGISGGPAAQGSGVREAGGADLSSVGRQAKDRLDGLPKDATGDSATFGGIGIEQRQLLVMVLRNPELILYKLILK</sequence>
<protein>
    <submittedName>
        <fullName evidence="2">Uncharacterized protein</fullName>
    </submittedName>
</protein>
<keyword evidence="3" id="KW-1185">Reference proteome</keyword>
<dbReference type="OrthoDB" id="3913483at2759"/>
<name>A0A218YTR5_9HELO</name>
<dbReference type="EMBL" id="MZNU01000426">
    <property type="protein sequence ID" value="OWO97703.1"/>
    <property type="molecule type" value="Genomic_DNA"/>
</dbReference>
<gene>
    <name evidence="2" type="ORF">B2J93_2463</name>
</gene>
<feature type="compositionally biased region" description="Basic and acidic residues" evidence="1">
    <location>
        <begin position="83"/>
        <end position="96"/>
    </location>
</feature>
<evidence type="ECO:0000313" key="3">
    <source>
        <dbReference type="Proteomes" id="UP000242519"/>
    </source>
</evidence>
<accession>A0A218YTR5</accession>
<dbReference type="Proteomes" id="UP000242519">
    <property type="component" value="Unassembled WGS sequence"/>
</dbReference>
<organism evidence="2 3">
    <name type="scientific">Diplocarpon coronariae</name>
    <dbReference type="NCBI Taxonomy" id="2795749"/>
    <lineage>
        <taxon>Eukaryota</taxon>
        <taxon>Fungi</taxon>
        <taxon>Dikarya</taxon>
        <taxon>Ascomycota</taxon>
        <taxon>Pezizomycotina</taxon>
        <taxon>Leotiomycetes</taxon>
        <taxon>Helotiales</taxon>
        <taxon>Drepanopezizaceae</taxon>
        <taxon>Diplocarpon</taxon>
    </lineage>
</organism>
<evidence type="ECO:0000256" key="1">
    <source>
        <dbReference type="SAM" id="MobiDB-lite"/>
    </source>
</evidence>
<proteinExistence type="predicted"/>
<dbReference type="AlphaFoldDB" id="A0A218YTR5"/>
<feature type="region of interest" description="Disordered" evidence="1">
    <location>
        <begin position="1"/>
        <end position="102"/>
    </location>
</feature>
<comment type="caution">
    <text evidence="2">The sequence shown here is derived from an EMBL/GenBank/DDBJ whole genome shotgun (WGS) entry which is preliminary data.</text>
</comment>
<dbReference type="InParanoid" id="A0A218YTR5"/>